<dbReference type="PIRSF" id="PIRSF000332">
    <property type="entry name" value="FMO"/>
    <property type="match status" value="1"/>
</dbReference>
<keyword evidence="5" id="KW-0521">NADP</keyword>
<evidence type="ECO:0000256" key="7">
    <source>
        <dbReference type="ARBA" id="ARBA00023033"/>
    </source>
</evidence>
<keyword evidence="3 8" id="KW-0285">Flavoprotein</keyword>
<protein>
    <recommendedName>
        <fullName evidence="8">Flavin-containing monooxygenase</fullName>
        <ecNumber evidence="8">1.-.-.-</ecNumber>
    </recommendedName>
</protein>
<keyword evidence="7 8" id="KW-0503">Monooxygenase</keyword>
<dbReference type="EMBL" id="JBDFQZ010000002">
    <property type="protein sequence ID" value="KAK9749240.1"/>
    <property type="molecule type" value="Genomic_DNA"/>
</dbReference>
<sequence>MVESHKVAVIGAGVAGLMVSRELRNEVHRVVIFEKSDKLGGLWVYDLRVESDELGRDPTRENIHSSVYRSLRTNVPRVLMSFSGFPFADREYGDPRRFPGHEEVLGYLNDFAARYGIAEVTRFNSEMFLMLWSFVTVHCTVPRIADIPGIEKWPGKQTHSHNYRVPEQFTNQVVVVIGNGASAYYISRDISKAAKAVHVSSRSPEAKFSKLDHYHNLWQHSSIRDAKEDGTVEFEDGTSVQASIIMHCSGYKHGFPFLNTNGIVNIDDNRVGLLYKHVFPPDLAPWLSFVGLPQKTLIFDMMELQSKWIARVLSGKRPKHLTHHLENSEEYLDYLAAEAGVSALEDWRKEIFREILKRIVNHIDGLRDE</sequence>
<comment type="caution">
    <text evidence="9">The sequence shown here is derived from an EMBL/GenBank/DDBJ whole genome shotgun (WGS) entry which is preliminary data.</text>
</comment>
<dbReference type="Gene3D" id="3.50.50.60">
    <property type="entry name" value="FAD/NAD(P)-binding domain"/>
    <property type="match status" value="2"/>
</dbReference>
<evidence type="ECO:0000256" key="1">
    <source>
        <dbReference type="ARBA" id="ARBA00001974"/>
    </source>
</evidence>
<dbReference type="AlphaFoldDB" id="A0AAW1MM53"/>
<evidence type="ECO:0000256" key="6">
    <source>
        <dbReference type="ARBA" id="ARBA00023002"/>
    </source>
</evidence>
<evidence type="ECO:0000313" key="9">
    <source>
        <dbReference type="EMBL" id="KAK9749240.1"/>
    </source>
</evidence>
<dbReference type="GO" id="GO:0050661">
    <property type="term" value="F:NADP binding"/>
    <property type="evidence" value="ECO:0007669"/>
    <property type="project" value="InterPro"/>
</dbReference>
<evidence type="ECO:0000256" key="4">
    <source>
        <dbReference type="ARBA" id="ARBA00022827"/>
    </source>
</evidence>
<name>A0AAW1MM53_SAPOF</name>
<dbReference type="GO" id="GO:0004499">
    <property type="term" value="F:N,N-dimethylaniline monooxygenase activity"/>
    <property type="evidence" value="ECO:0007669"/>
    <property type="project" value="InterPro"/>
</dbReference>
<evidence type="ECO:0000256" key="3">
    <source>
        <dbReference type="ARBA" id="ARBA00022630"/>
    </source>
</evidence>
<dbReference type="PANTHER" id="PTHR23023">
    <property type="entry name" value="DIMETHYLANILINE MONOOXYGENASE"/>
    <property type="match status" value="1"/>
</dbReference>
<keyword evidence="6 8" id="KW-0560">Oxidoreductase</keyword>
<keyword evidence="4 8" id="KW-0274">FAD</keyword>
<dbReference type="SUPFAM" id="SSF51905">
    <property type="entry name" value="FAD/NAD(P)-binding domain"/>
    <property type="match status" value="1"/>
</dbReference>
<comment type="cofactor">
    <cofactor evidence="1 8">
        <name>FAD</name>
        <dbReference type="ChEBI" id="CHEBI:57692"/>
    </cofactor>
</comment>
<gene>
    <name evidence="9" type="ORF">RND81_02G112000</name>
</gene>
<evidence type="ECO:0000256" key="5">
    <source>
        <dbReference type="ARBA" id="ARBA00022857"/>
    </source>
</evidence>
<dbReference type="PRINTS" id="PR00370">
    <property type="entry name" value="FMOXYGENASE"/>
</dbReference>
<dbReference type="Pfam" id="PF00743">
    <property type="entry name" value="FMO-like"/>
    <property type="match status" value="3"/>
</dbReference>
<dbReference type="InterPro" id="IPR050346">
    <property type="entry name" value="FMO-like"/>
</dbReference>
<dbReference type="Proteomes" id="UP001443914">
    <property type="component" value="Unassembled WGS sequence"/>
</dbReference>
<keyword evidence="10" id="KW-1185">Reference proteome</keyword>
<dbReference type="EC" id="1.-.-.-" evidence="8"/>
<dbReference type="InterPro" id="IPR000960">
    <property type="entry name" value="Flavin_mOase"/>
</dbReference>
<dbReference type="InterPro" id="IPR020946">
    <property type="entry name" value="Flavin_mOase-like"/>
</dbReference>
<accession>A0AAW1MM53</accession>
<comment type="similarity">
    <text evidence="2 8">Belongs to the FMO family.</text>
</comment>
<reference evidence="9" key="1">
    <citation type="submission" date="2024-03" db="EMBL/GenBank/DDBJ databases">
        <title>WGS assembly of Saponaria officinalis var. Norfolk2.</title>
        <authorList>
            <person name="Jenkins J."/>
            <person name="Shu S."/>
            <person name="Grimwood J."/>
            <person name="Barry K."/>
            <person name="Goodstein D."/>
            <person name="Schmutz J."/>
            <person name="Leebens-Mack J."/>
            <person name="Osbourn A."/>
        </authorList>
    </citation>
    <scope>NUCLEOTIDE SEQUENCE [LARGE SCALE GENOMIC DNA]</scope>
    <source>
        <strain evidence="9">JIC</strain>
    </source>
</reference>
<dbReference type="GO" id="GO:0050660">
    <property type="term" value="F:flavin adenine dinucleotide binding"/>
    <property type="evidence" value="ECO:0007669"/>
    <property type="project" value="InterPro"/>
</dbReference>
<proteinExistence type="inferred from homology"/>
<evidence type="ECO:0000313" key="10">
    <source>
        <dbReference type="Proteomes" id="UP001443914"/>
    </source>
</evidence>
<dbReference type="InterPro" id="IPR036188">
    <property type="entry name" value="FAD/NAD-bd_sf"/>
</dbReference>
<organism evidence="9 10">
    <name type="scientific">Saponaria officinalis</name>
    <name type="common">Common soapwort</name>
    <name type="synonym">Lychnis saponaria</name>
    <dbReference type="NCBI Taxonomy" id="3572"/>
    <lineage>
        <taxon>Eukaryota</taxon>
        <taxon>Viridiplantae</taxon>
        <taxon>Streptophyta</taxon>
        <taxon>Embryophyta</taxon>
        <taxon>Tracheophyta</taxon>
        <taxon>Spermatophyta</taxon>
        <taxon>Magnoliopsida</taxon>
        <taxon>eudicotyledons</taxon>
        <taxon>Gunneridae</taxon>
        <taxon>Pentapetalae</taxon>
        <taxon>Caryophyllales</taxon>
        <taxon>Caryophyllaceae</taxon>
        <taxon>Caryophylleae</taxon>
        <taxon>Saponaria</taxon>
    </lineage>
</organism>
<dbReference type="FunFam" id="3.50.50.60:FF:000138">
    <property type="entry name" value="Flavin-containing monooxygenase"/>
    <property type="match status" value="1"/>
</dbReference>
<evidence type="ECO:0000256" key="2">
    <source>
        <dbReference type="ARBA" id="ARBA00009183"/>
    </source>
</evidence>
<evidence type="ECO:0000256" key="8">
    <source>
        <dbReference type="RuleBase" id="RU361177"/>
    </source>
</evidence>